<dbReference type="PANTHER" id="PTHR28670:SF1">
    <property type="entry name" value="UV-STIMULATED SCAFFOLD PROTEIN A"/>
    <property type="match status" value="1"/>
</dbReference>
<sequence>MESVATVTASVLIPVGYVGFIHMFDYNGVDRDHPASLRKRFCAAFLHNALSIGTSYGLLRHLSEPFHTMGFHLHGTLAAVVGSSLLTGVFYLGNCLEKLYDEFHYPYGIGLFSLKSWTQSFRELTFIRNTFMAPITEEIAFRACSATLFYRCFGWNGAIFVAPLFFSLSHLHHIFDDMRKGMSKGQAIGQRVFQATYSYLFGVYATFIFMRTTMSVELAIAKRSLAGIVKDFDPVEKDISKGSHLKRLKDVIRRNEALIEEFVDSLFGYLRKDDCDVRLAVVLVTDHFFQRSHAFRLQIVEFLQDFLLCTVETDPVRYPLPLPNTSSKQLKSEALKIVKQWCEKFSPAYGKLRLANDFLKSSKSFDYERLDAAMRIERQRAEEERLRKEAISERVTEKVRSILSESEPEIRRTLRETKNAIELLYPKFVTEEEETEESEQTLGDRHLHGYYTGDEVKIVINPADTLVKEDASNKDLFESLRDCCKMLNCYLKAVTRWLQKLHKHMLDSNRDLIKTLVDLKNEIQGNIEKCKELKADSSKKRRRVVMEGVSESEEDDDDEFVDVEEKEGFEFEFKHDEDEDIPKHVLDRIARMEEKEKEDDSAKSGPSNVPIIDDEKPCCSKSIRPAVPTVSYGLDLKYWEEKDAKPDGMPKNVFDGINYWKQSDSDALNEGADSYQVRVMTFAGNEDDGPKMVCKTRMKNGKLCPRMDKKTCPFHGTIIPRDEEGFPMKENADAEAIEREKEREKKEDDEMVRDIEKATGVSLTGNKSPKKKKREVPASAETRDRLTKKLFDKKSLKRVTETLEAMKQSKMQRIHAHNWSHGFSK</sequence>
<evidence type="ECO:0000256" key="2">
    <source>
        <dbReference type="ARBA" id="ARBA00009240"/>
    </source>
</evidence>
<keyword evidence="9" id="KW-0234">DNA repair</keyword>
<keyword evidence="7" id="KW-0862">Zinc</keyword>
<dbReference type="GO" id="GO:0006283">
    <property type="term" value="P:transcription-coupled nucleotide-excision repair"/>
    <property type="evidence" value="ECO:0007669"/>
    <property type="project" value="TreeGrafter"/>
</dbReference>
<dbReference type="InterPro" id="IPR003675">
    <property type="entry name" value="Rce1/LyrA-like_dom"/>
</dbReference>
<dbReference type="GO" id="GO:0080120">
    <property type="term" value="P:CAAX-box protein maturation"/>
    <property type="evidence" value="ECO:0007669"/>
    <property type="project" value="UniProtKB-ARBA"/>
</dbReference>
<protein>
    <recommendedName>
        <fullName evidence="16">UV-stimulated scaffold protein A</fullName>
    </recommendedName>
</protein>
<evidence type="ECO:0000256" key="10">
    <source>
        <dbReference type="SAM" id="MobiDB-lite"/>
    </source>
</evidence>
<evidence type="ECO:0008006" key="16">
    <source>
        <dbReference type="Google" id="ProtNLM"/>
    </source>
</evidence>
<evidence type="ECO:0000256" key="4">
    <source>
        <dbReference type="ARBA" id="ARBA00022723"/>
    </source>
</evidence>
<evidence type="ECO:0000256" key="5">
    <source>
        <dbReference type="ARBA" id="ARBA00022763"/>
    </source>
</evidence>
<evidence type="ECO:0000256" key="1">
    <source>
        <dbReference type="ARBA" id="ARBA00004286"/>
    </source>
</evidence>
<dbReference type="GO" id="GO:0008270">
    <property type="term" value="F:zinc ion binding"/>
    <property type="evidence" value="ECO:0007669"/>
    <property type="project" value="UniProtKB-KW"/>
</dbReference>
<organism evidence="14 15">
    <name type="scientific">Steinernema hermaphroditum</name>
    <dbReference type="NCBI Taxonomy" id="289476"/>
    <lineage>
        <taxon>Eukaryota</taxon>
        <taxon>Metazoa</taxon>
        <taxon>Ecdysozoa</taxon>
        <taxon>Nematoda</taxon>
        <taxon>Chromadorea</taxon>
        <taxon>Rhabditida</taxon>
        <taxon>Tylenchina</taxon>
        <taxon>Panagrolaimomorpha</taxon>
        <taxon>Strongyloidoidea</taxon>
        <taxon>Steinernematidae</taxon>
        <taxon>Steinernema</taxon>
    </lineage>
</organism>
<dbReference type="GO" id="GO:0005694">
    <property type="term" value="C:chromosome"/>
    <property type="evidence" value="ECO:0007669"/>
    <property type="project" value="UniProtKB-SubCell"/>
</dbReference>
<dbReference type="EMBL" id="JAUCMV010000003">
    <property type="protein sequence ID" value="KAK0412254.1"/>
    <property type="molecule type" value="Genomic_DNA"/>
</dbReference>
<dbReference type="InterPro" id="IPR049431">
    <property type="entry name" value="UVSSA_C"/>
</dbReference>
<feature type="compositionally biased region" description="Basic and acidic residues" evidence="10">
    <location>
        <begin position="593"/>
        <end position="602"/>
    </location>
</feature>
<dbReference type="Pfam" id="PF02517">
    <property type="entry name" value="Rce1-like"/>
    <property type="match status" value="1"/>
</dbReference>
<evidence type="ECO:0000259" key="12">
    <source>
        <dbReference type="Pfam" id="PF02517"/>
    </source>
</evidence>
<evidence type="ECO:0000256" key="8">
    <source>
        <dbReference type="ARBA" id="ARBA00023054"/>
    </source>
</evidence>
<dbReference type="PANTHER" id="PTHR28670">
    <property type="entry name" value="UV-STIMULATED SCAFFOLD PROTEIN A"/>
    <property type="match status" value="1"/>
</dbReference>
<gene>
    <name evidence="14" type="ORF">QR680_006115</name>
</gene>
<dbReference type="AlphaFoldDB" id="A0AA39HWR6"/>
<dbReference type="GO" id="GO:0009411">
    <property type="term" value="P:response to UV"/>
    <property type="evidence" value="ECO:0007669"/>
    <property type="project" value="InterPro"/>
</dbReference>
<comment type="caution">
    <text evidence="14">The sequence shown here is derived from an EMBL/GenBank/DDBJ whole genome shotgun (WGS) entry which is preliminary data.</text>
</comment>
<comment type="subcellular location">
    <subcellularLocation>
        <location evidence="1">Chromosome</location>
    </subcellularLocation>
</comment>
<feature type="domain" description="UV-stimulated scaffold protein A C-terminal" evidence="13">
    <location>
        <begin position="627"/>
        <end position="729"/>
    </location>
</feature>
<dbReference type="GO" id="GO:0004175">
    <property type="term" value="F:endopeptidase activity"/>
    <property type="evidence" value="ECO:0007669"/>
    <property type="project" value="UniProtKB-ARBA"/>
</dbReference>
<dbReference type="Pfam" id="PF09740">
    <property type="entry name" value="DUF2043"/>
    <property type="match status" value="1"/>
</dbReference>
<accession>A0AA39HWR6</accession>
<keyword evidence="3" id="KW-0158">Chromosome</keyword>
<feature type="transmembrane region" description="Helical" evidence="11">
    <location>
        <begin position="6"/>
        <end position="29"/>
    </location>
</feature>
<evidence type="ECO:0000256" key="6">
    <source>
        <dbReference type="ARBA" id="ARBA00022771"/>
    </source>
</evidence>
<keyword evidence="8" id="KW-0175">Coiled coil</keyword>
<keyword evidence="15" id="KW-1185">Reference proteome</keyword>
<evidence type="ECO:0000256" key="3">
    <source>
        <dbReference type="ARBA" id="ARBA00022454"/>
    </source>
</evidence>
<name>A0AA39HWR6_9BILA</name>
<evidence type="ECO:0000259" key="13">
    <source>
        <dbReference type="Pfam" id="PF09740"/>
    </source>
</evidence>
<keyword evidence="11" id="KW-0472">Membrane</keyword>
<keyword evidence="5" id="KW-0227">DNA damage</keyword>
<evidence type="ECO:0000256" key="11">
    <source>
        <dbReference type="SAM" id="Phobius"/>
    </source>
</evidence>
<keyword evidence="11" id="KW-0812">Transmembrane</keyword>
<feature type="transmembrane region" description="Helical" evidence="11">
    <location>
        <begin position="71"/>
        <end position="92"/>
    </location>
</feature>
<dbReference type="GO" id="GO:0000993">
    <property type="term" value="F:RNA polymerase II complex binding"/>
    <property type="evidence" value="ECO:0007669"/>
    <property type="project" value="TreeGrafter"/>
</dbReference>
<comment type="similarity">
    <text evidence="2">Belongs to the UVSSA family.</text>
</comment>
<evidence type="ECO:0000256" key="7">
    <source>
        <dbReference type="ARBA" id="ARBA00022833"/>
    </source>
</evidence>
<dbReference type="Pfam" id="PF20867">
    <property type="entry name" value="UVSSA_N"/>
    <property type="match status" value="1"/>
</dbReference>
<feature type="compositionally biased region" description="Basic and acidic residues" evidence="10">
    <location>
        <begin position="736"/>
        <end position="757"/>
    </location>
</feature>
<dbReference type="InterPro" id="IPR049408">
    <property type="entry name" value="UVSSA_N_a-solenoid_rpt"/>
</dbReference>
<keyword evidence="6" id="KW-0863">Zinc-finger</keyword>
<reference evidence="14" key="1">
    <citation type="submission" date="2023-06" db="EMBL/GenBank/DDBJ databases">
        <title>Genomic analysis of the entomopathogenic nematode Steinernema hermaphroditum.</title>
        <authorList>
            <person name="Schwarz E.M."/>
            <person name="Heppert J.K."/>
            <person name="Baniya A."/>
            <person name="Schwartz H.T."/>
            <person name="Tan C.-H."/>
            <person name="Antoshechkin I."/>
            <person name="Sternberg P.W."/>
            <person name="Goodrich-Blair H."/>
            <person name="Dillman A.R."/>
        </authorList>
    </citation>
    <scope>NUCLEOTIDE SEQUENCE</scope>
    <source>
        <strain evidence="14">PS9179</strain>
        <tissue evidence="14">Whole animal</tissue>
    </source>
</reference>
<proteinExistence type="inferred from homology"/>
<evidence type="ECO:0000313" key="15">
    <source>
        <dbReference type="Proteomes" id="UP001175271"/>
    </source>
</evidence>
<dbReference type="Proteomes" id="UP001175271">
    <property type="component" value="Unassembled WGS sequence"/>
</dbReference>
<feature type="region of interest" description="Disordered" evidence="10">
    <location>
        <begin position="736"/>
        <end position="786"/>
    </location>
</feature>
<dbReference type="InterPro" id="IPR018610">
    <property type="entry name" value="UVSSA"/>
</dbReference>
<evidence type="ECO:0000256" key="9">
    <source>
        <dbReference type="ARBA" id="ARBA00023204"/>
    </source>
</evidence>
<feature type="transmembrane region" description="Helical" evidence="11">
    <location>
        <begin position="152"/>
        <end position="175"/>
    </location>
</feature>
<evidence type="ECO:0000313" key="14">
    <source>
        <dbReference type="EMBL" id="KAK0412254.1"/>
    </source>
</evidence>
<feature type="region of interest" description="Disordered" evidence="10">
    <location>
        <begin position="593"/>
        <end position="615"/>
    </location>
</feature>
<keyword evidence="4" id="KW-0479">Metal-binding</keyword>
<feature type="transmembrane region" description="Helical" evidence="11">
    <location>
        <begin position="41"/>
        <end position="59"/>
    </location>
</feature>
<keyword evidence="11" id="KW-1133">Transmembrane helix</keyword>
<feature type="domain" description="CAAX prenyl protease 2/Lysostaphin resistance protein A-like" evidence="12">
    <location>
        <begin position="124"/>
        <end position="220"/>
    </location>
</feature>